<evidence type="ECO:0000256" key="1">
    <source>
        <dbReference type="SAM" id="MobiDB-lite"/>
    </source>
</evidence>
<feature type="signal peptide" evidence="2">
    <location>
        <begin position="1"/>
        <end position="19"/>
    </location>
</feature>
<evidence type="ECO:0000313" key="4">
    <source>
        <dbReference type="Proteomes" id="UP000320762"/>
    </source>
</evidence>
<sequence length="278" mass="28613">MQFITASTVLAALTMSAIAAPAPPFGHNDSKNGKNRGQNGHIGHNGKGYGHGHHGDEASVSTSATDIFESTATNIFEPSATDSVVASATSDIFETSSIDEPSATDTFDVSATSDVFETSSIDEPSATDSFVASATSDIFETSSIDESSVTDSPIASATSDVFETSSLEDPLTDVPSSTFEAETLTESASPTVTDPALIEVIASASVEEGFVRRNLESLRPDVYSIVSELSGALPSFLSHLSEQVASATLTIPTDRPTAIFSSALSGSTVSVGAAVELD</sequence>
<organism evidence="3 4">
    <name type="scientific">Schizophyllum amplum</name>
    <dbReference type="NCBI Taxonomy" id="97359"/>
    <lineage>
        <taxon>Eukaryota</taxon>
        <taxon>Fungi</taxon>
        <taxon>Dikarya</taxon>
        <taxon>Basidiomycota</taxon>
        <taxon>Agaricomycotina</taxon>
        <taxon>Agaricomycetes</taxon>
        <taxon>Agaricomycetidae</taxon>
        <taxon>Agaricales</taxon>
        <taxon>Schizophyllaceae</taxon>
        <taxon>Schizophyllum</taxon>
    </lineage>
</organism>
<feature type="region of interest" description="Disordered" evidence="1">
    <location>
        <begin position="24"/>
        <end position="59"/>
    </location>
</feature>
<feature type="chain" id="PRO_5021757133" evidence="2">
    <location>
        <begin position="20"/>
        <end position="278"/>
    </location>
</feature>
<protein>
    <submittedName>
        <fullName evidence="3">Uncharacterized protein</fullName>
    </submittedName>
</protein>
<evidence type="ECO:0000256" key="2">
    <source>
        <dbReference type="SAM" id="SignalP"/>
    </source>
</evidence>
<dbReference type="AlphaFoldDB" id="A0A550CFI3"/>
<keyword evidence="2" id="KW-0732">Signal</keyword>
<comment type="caution">
    <text evidence="3">The sequence shown here is derived from an EMBL/GenBank/DDBJ whole genome shotgun (WGS) entry which is preliminary data.</text>
</comment>
<name>A0A550CFI3_9AGAR</name>
<dbReference type="Proteomes" id="UP000320762">
    <property type="component" value="Unassembled WGS sequence"/>
</dbReference>
<reference evidence="3 4" key="1">
    <citation type="journal article" date="2019" name="New Phytol.">
        <title>Comparative genomics reveals unique wood-decay strategies and fruiting body development in the Schizophyllaceae.</title>
        <authorList>
            <person name="Almasi E."/>
            <person name="Sahu N."/>
            <person name="Krizsan K."/>
            <person name="Balint B."/>
            <person name="Kovacs G.M."/>
            <person name="Kiss B."/>
            <person name="Cseklye J."/>
            <person name="Drula E."/>
            <person name="Henrissat B."/>
            <person name="Nagy I."/>
            <person name="Chovatia M."/>
            <person name="Adam C."/>
            <person name="LaButti K."/>
            <person name="Lipzen A."/>
            <person name="Riley R."/>
            <person name="Grigoriev I.V."/>
            <person name="Nagy L.G."/>
        </authorList>
    </citation>
    <scope>NUCLEOTIDE SEQUENCE [LARGE SCALE GENOMIC DNA]</scope>
    <source>
        <strain evidence="3 4">NL-1724</strain>
    </source>
</reference>
<evidence type="ECO:0000313" key="3">
    <source>
        <dbReference type="EMBL" id="TRM63567.1"/>
    </source>
</evidence>
<gene>
    <name evidence="3" type="ORF">BD626DRAFT_583456</name>
</gene>
<accession>A0A550CFI3</accession>
<proteinExistence type="predicted"/>
<keyword evidence="4" id="KW-1185">Reference proteome</keyword>
<dbReference type="EMBL" id="VDMD01000009">
    <property type="protein sequence ID" value="TRM63567.1"/>
    <property type="molecule type" value="Genomic_DNA"/>
</dbReference>